<evidence type="ECO:0000256" key="2">
    <source>
        <dbReference type="ARBA" id="ARBA00022741"/>
    </source>
</evidence>
<dbReference type="CDD" id="cd00268">
    <property type="entry name" value="DEADc"/>
    <property type="match status" value="1"/>
</dbReference>
<accession>A0AAE0T6Y7</accession>
<dbReference type="InterPro" id="IPR050079">
    <property type="entry name" value="DEAD_box_RNA_helicase"/>
</dbReference>
<dbReference type="SMART" id="SM00490">
    <property type="entry name" value="HELICc"/>
    <property type="match status" value="1"/>
</dbReference>
<feature type="domain" description="DEAD-box RNA helicase Q" evidence="10">
    <location>
        <begin position="1"/>
        <end position="29"/>
    </location>
</feature>
<reference evidence="11" key="1">
    <citation type="journal article" date="2021" name="Genome Biol. Evol.">
        <title>A High-Quality Reference Genome for a Parasitic Bivalve with Doubly Uniparental Inheritance (Bivalvia: Unionida).</title>
        <authorList>
            <person name="Smith C.H."/>
        </authorList>
    </citation>
    <scope>NUCLEOTIDE SEQUENCE</scope>
    <source>
        <strain evidence="11">CHS0354</strain>
    </source>
</reference>
<dbReference type="CDD" id="cd18787">
    <property type="entry name" value="SF2_C_DEAD"/>
    <property type="match status" value="1"/>
</dbReference>
<dbReference type="EMBL" id="JAEAOA010000085">
    <property type="protein sequence ID" value="KAK3604781.1"/>
    <property type="molecule type" value="Genomic_DNA"/>
</dbReference>
<dbReference type="PANTHER" id="PTHR47959:SF13">
    <property type="entry name" value="ATP-DEPENDENT RNA HELICASE RHLE"/>
    <property type="match status" value="1"/>
</dbReference>
<dbReference type="InterPro" id="IPR001650">
    <property type="entry name" value="Helicase_C-like"/>
</dbReference>
<evidence type="ECO:0000259" key="9">
    <source>
        <dbReference type="PROSITE" id="PS51194"/>
    </source>
</evidence>
<dbReference type="GO" id="GO:0016787">
    <property type="term" value="F:hydrolase activity"/>
    <property type="evidence" value="ECO:0007669"/>
    <property type="project" value="UniProtKB-KW"/>
</dbReference>
<evidence type="ECO:0000256" key="7">
    <source>
        <dbReference type="SAM" id="MobiDB-lite"/>
    </source>
</evidence>
<dbReference type="Proteomes" id="UP001195483">
    <property type="component" value="Unassembled WGS sequence"/>
</dbReference>
<dbReference type="GO" id="GO:0005829">
    <property type="term" value="C:cytosol"/>
    <property type="evidence" value="ECO:0007669"/>
    <property type="project" value="TreeGrafter"/>
</dbReference>
<name>A0AAE0T6Y7_9BIVA</name>
<dbReference type="GO" id="GO:0003676">
    <property type="term" value="F:nucleic acid binding"/>
    <property type="evidence" value="ECO:0007669"/>
    <property type="project" value="InterPro"/>
</dbReference>
<dbReference type="Gene3D" id="3.40.50.300">
    <property type="entry name" value="P-loop containing nucleotide triphosphate hydrolases"/>
    <property type="match status" value="2"/>
</dbReference>
<dbReference type="SMART" id="SM00487">
    <property type="entry name" value="DEXDc"/>
    <property type="match status" value="1"/>
</dbReference>
<dbReference type="PROSITE" id="PS51195">
    <property type="entry name" value="Q_MOTIF"/>
    <property type="match status" value="1"/>
</dbReference>
<sequence length="495" mass="55697">MAFKSLNIIDLILKAIKEEGYSKPTHIQEQAIPIILQGNDLLGCAQTGTGKTAAYAIPILQRLYETKSQEKKRKIRSLIVAPTRELVIQINDSFKAYGRHTGLSSVVLFGGVSQHSQVLSLRQGVDILIATSGRLLDLINQGHANLQHVEYFVLDEVDRMLDEGFIQDVKKIISKLPFKKQSLFFSATLPPEINEFVSSHLTNPSKVSVTPNSSTVSLIEQFVYYVDQENKIPLLIHLIKEKKINHALVFTRTKSGANKVEKFLLAEKIKTEVIHGNKSQLARQKALSNFKAQKTNVLIATDIAARGIDIDDLQHVFNFDIPNIAETYVHRIGRTGRSGNSGTAYAFCNAGEKSYIKDIEKLTKDKLIVIDEHPFPLKNFNAPKPNFRPRQFAQGTRREQNRFSSSGESRGERHNYFRKINENGDPKRFNSGEVKSITRKITLISGLSKEISQDPQKIIYLLGFQNAPIAFLVRATINSERAEPPKNLDSYHHLS</sequence>
<evidence type="ECO:0000256" key="1">
    <source>
        <dbReference type="ARBA" id="ARBA00012552"/>
    </source>
</evidence>
<evidence type="ECO:0000256" key="3">
    <source>
        <dbReference type="ARBA" id="ARBA00022801"/>
    </source>
</evidence>
<feature type="short sequence motif" description="Q motif" evidence="6">
    <location>
        <begin position="1"/>
        <end position="29"/>
    </location>
</feature>
<proteinExistence type="predicted"/>
<dbReference type="InterPro" id="IPR044742">
    <property type="entry name" value="DEAD/DEAH_RhlB"/>
</dbReference>
<keyword evidence="3" id="KW-0378">Hydrolase</keyword>
<keyword evidence="12" id="KW-1185">Reference proteome</keyword>
<comment type="caution">
    <text evidence="11">The sequence shown here is derived from an EMBL/GenBank/DDBJ whole genome shotgun (WGS) entry which is preliminary data.</text>
</comment>
<dbReference type="InterPro" id="IPR011545">
    <property type="entry name" value="DEAD/DEAH_box_helicase_dom"/>
</dbReference>
<dbReference type="PANTHER" id="PTHR47959">
    <property type="entry name" value="ATP-DEPENDENT RNA HELICASE RHLE-RELATED"/>
    <property type="match status" value="1"/>
</dbReference>
<evidence type="ECO:0000256" key="5">
    <source>
        <dbReference type="ARBA" id="ARBA00022840"/>
    </source>
</evidence>
<dbReference type="Pfam" id="PF00271">
    <property type="entry name" value="Helicase_C"/>
    <property type="match status" value="1"/>
</dbReference>
<dbReference type="EC" id="3.6.4.13" evidence="1"/>
<dbReference type="PROSITE" id="PS51192">
    <property type="entry name" value="HELICASE_ATP_BIND_1"/>
    <property type="match status" value="1"/>
</dbReference>
<dbReference type="InterPro" id="IPR027417">
    <property type="entry name" value="P-loop_NTPase"/>
</dbReference>
<dbReference type="Pfam" id="PF00270">
    <property type="entry name" value="DEAD"/>
    <property type="match status" value="1"/>
</dbReference>
<dbReference type="SUPFAM" id="SSF52540">
    <property type="entry name" value="P-loop containing nucleoside triphosphate hydrolases"/>
    <property type="match status" value="1"/>
</dbReference>
<feature type="domain" description="Helicase ATP-binding" evidence="8">
    <location>
        <begin position="32"/>
        <end position="207"/>
    </location>
</feature>
<protein>
    <recommendedName>
        <fullName evidence="1">RNA helicase</fullName>
        <ecNumber evidence="1">3.6.4.13</ecNumber>
    </recommendedName>
</protein>
<dbReference type="InterPro" id="IPR014001">
    <property type="entry name" value="Helicase_ATP-bd"/>
</dbReference>
<evidence type="ECO:0000259" key="8">
    <source>
        <dbReference type="PROSITE" id="PS51192"/>
    </source>
</evidence>
<evidence type="ECO:0000313" key="11">
    <source>
        <dbReference type="EMBL" id="KAK3604781.1"/>
    </source>
</evidence>
<dbReference type="GO" id="GO:0005524">
    <property type="term" value="F:ATP binding"/>
    <property type="evidence" value="ECO:0007669"/>
    <property type="project" value="UniProtKB-KW"/>
</dbReference>
<evidence type="ECO:0000256" key="4">
    <source>
        <dbReference type="ARBA" id="ARBA00022806"/>
    </source>
</evidence>
<keyword evidence="2" id="KW-0547">Nucleotide-binding</keyword>
<evidence type="ECO:0000259" key="10">
    <source>
        <dbReference type="PROSITE" id="PS51195"/>
    </source>
</evidence>
<feature type="region of interest" description="Disordered" evidence="7">
    <location>
        <begin position="380"/>
        <end position="414"/>
    </location>
</feature>
<feature type="domain" description="Helicase C-terminal" evidence="9">
    <location>
        <begin position="218"/>
        <end position="381"/>
    </location>
</feature>
<dbReference type="InterPro" id="IPR014014">
    <property type="entry name" value="RNA_helicase_DEAD_Q_motif"/>
</dbReference>
<organism evidence="11 12">
    <name type="scientific">Potamilus streckersoni</name>
    <dbReference type="NCBI Taxonomy" id="2493646"/>
    <lineage>
        <taxon>Eukaryota</taxon>
        <taxon>Metazoa</taxon>
        <taxon>Spiralia</taxon>
        <taxon>Lophotrochozoa</taxon>
        <taxon>Mollusca</taxon>
        <taxon>Bivalvia</taxon>
        <taxon>Autobranchia</taxon>
        <taxon>Heteroconchia</taxon>
        <taxon>Palaeoheterodonta</taxon>
        <taxon>Unionida</taxon>
        <taxon>Unionoidea</taxon>
        <taxon>Unionidae</taxon>
        <taxon>Ambleminae</taxon>
        <taxon>Lampsilini</taxon>
        <taxon>Potamilus</taxon>
    </lineage>
</organism>
<evidence type="ECO:0000313" key="12">
    <source>
        <dbReference type="Proteomes" id="UP001195483"/>
    </source>
</evidence>
<keyword evidence="4" id="KW-0347">Helicase</keyword>
<gene>
    <name evidence="11" type="ORF">CHS0354_000439</name>
</gene>
<evidence type="ECO:0000256" key="6">
    <source>
        <dbReference type="PROSITE-ProRule" id="PRU00552"/>
    </source>
</evidence>
<dbReference type="GO" id="GO:0003724">
    <property type="term" value="F:RNA helicase activity"/>
    <property type="evidence" value="ECO:0007669"/>
    <property type="project" value="UniProtKB-EC"/>
</dbReference>
<reference evidence="11" key="3">
    <citation type="submission" date="2023-05" db="EMBL/GenBank/DDBJ databases">
        <authorList>
            <person name="Smith C.H."/>
        </authorList>
    </citation>
    <scope>NUCLEOTIDE SEQUENCE</scope>
    <source>
        <strain evidence="11">CHS0354</strain>
        <tissue evidence="11">Mantle</tissue>
    </source>
</reference>
<dbReference type="AlphaFoldDB" id="A0AAE0T6Y7"/>
<dbReference type="PROSITE" id="PS51194">
    <property type="entry name" value="HELICASE_CTER"/>
    <property type="match status" value="1"/>
</dbReference>
<reference evidence="11" key="2">
    <citation type="journal article" date="2021" name="Genome Biol. Evol.">
        <title>Developing a high-quality reference genome for a parasitic bivalve with doubly uniparental inheritance (Bivalvia: Unionida).</title>
        <authorList>
            <person name="Smith C.H."/>
        </authorList>
    </citation>
    <scope>NUCLEOTIDE SEQUENCE</scope>
    <source>
        <strain evidence="11">CHS0354</strain>
        <tissue evidence="11">Mantle</tissue>
    </source>
</reference>
<keyword evidence="5" id="KW-0067">ATP-binding</keyword>